<feature type="region of interest" description="Disordered" evidence="3">
    <location>
        <begin position="348"/>
        <end position="382"/>
    </location>
</feature>
<dbReference type="PROSITE" id="PS51344">
    <property type="entry name" value="HTH_TFE_IIE"/>
    <property type="match status" value="1"/>
</dbReference>
<dbReference type="STRING" id="796925.A0A137PCH8"/>
<protein>
    <recommendedName>
        <fullName evidence="4">HTH TFE/IIEalpha-type domain-containing protein</fullName>
    </recommendedName>
</protein>
<evidence type="ECO:0000256" key="1">
    <source>
        <dbReference type="ARBA" id="ARBA00023015"/>
    </source>
</evidence>
<dbReference type="OMA" id="ILIRYPC"/>
<gene>
    <name evidence="5" type="ORF">CONCODRAFT_77655</name>
</gene>
<dbReference type="EMBL" id="KQ964448">
    <property type="protein sequence ID" value="KXN72699.1"/>
    <property type="molecule type" value="Genomic_DNA"/>
</dbReference>
<evidence type="ECO:0000259" key="4">
    <source>
        <dbReference type="PROSITE" id="PS51344"/>
    </source>
</evidence>
<dbReference type="PANTHER" id="PTHR13097:SF7">
    <property type="entry name" value="GENERAL TRANSCRIPTION FACTOR IIE SUBUNIT 1"/>
    <property type="match status" value="1"/>
</dbReference>
<evidence type="ECO:0000313" key="5">
    <source>
        <dbReference type="EMBL" id="KXN72699.1"/>
    </source>
</evidence>
<dbReference type="InterPro" id="IPR039997">
    <property type="entry name" value="TFE"/>
</dbReference>
<dbReference type="OrthoDB" id="361102at2759"/>
<dbReference type="InterPro" id="IPR017919">
    <property type="entry name" value="TFIIE/TFIIEa_HTH"/>
</dbReference>
<dbReference type="SMART" id="SM00531">
    <property type="entry name" value="TFIIE"/>
    <property type="match status" value="1"/>
</dbReference>
<dbReference type="Proteomes" id="UP000070444">
    <property type="component" value="Unassembled WGS sequence"/>
</dbReference>
<organism evidence="5 6">
    <name type="scientific">Conidiobolus coronatus (strain ATCC 28846 / CBS 209.66 / NRRL 28638)</name>
    <name type="common">Delacroixia coronata</name>
    <dbReference type="NCBI Taxonomy" id="796925"/>
    <lineage>
        <taxon>Eukaryota</taxon>
        <taxon>Fungi</taxon>
        <taxon>Fungi incertae sedis</taxon>
        <taxon>Zoopagomycota</taxon>
        <taxon>Entomophthoromycotina</taxon>
        <taxon>Entomophthoromycetes</taxon>
        <taxon>Entomophthorales</taxon>
        <taxon>Ancylistaceae</taxon>
        <taxon>Conidiobolus</taxon>
    </lineage>
</organism>
<feature type="compositionally biased region" description="Polar residues" evidence="3">
    <location>
        <begin position="373"/>
        <end position="382"/>
    </location>
</feature>
<keyword evidence="1" id="KW-0805">Transcription regulation</keyword>
<keyword evidence="2" id="KW-0804">Transcription</keyword>
<dbReference type="SUPFAM" id="SSF57783">
    <property type="entry name" value="Zinc beta-ribbon"/>
    <property type="match status" value="1"/>
</dbReference>
<keyword evidence="6" id="KW-1185">Reference proteome</keyword>
<dbReference type="InterPro" id="IPR024550">
    <property type="entry name" value="TFIIEa/SarR/Rpc3_HTH_dom"/>
</dbReference>
<accession>A0A137PCH8</accession>
<dbReference type="InterPro" id="IPR002853">
    <property type="entry name" value="TFIIE_asu"/>
</dbReference>
<feature type="compositionally biased region" description="Basic and acidic residues" evidence="3">
    <location>
        <begin position="348"/>
        <end position="358"/>
    </location>
</feature>
<dbReference type="AlphaFoldDB" id="A0A137PCH8"/>
<name>A0A137PCH8_CONC2</name>
<evidence type="ECO:0000256" key="2">
    <source>
        <dbReference type="ARBA" id="ARBA00023163"/>
    </source>
</evidence>
<dbReference type="PANTHER" id="PTHR13097">
    <property type="entry name" value="TRANSCRIPTION INITIATION FACTOR IIE, ALPHA SUBUNIT"/>
    <property type="match status" value="1"/>
</dbReference>
<sequence length="382" mass="44204">MPEGSKPVPEELKKLVFLVARLFYEPRCVIILDIMTHVDSIKDEDLSAMIKIPTKELHKICGKLLEDKFIQMFTRQESKKADQRPVPKTYYVIDYRKIVDVVKWKLYQVKIKVNEKVLKAKESSGYKCPYCEKKYNVFDAIKFVDHDTGLFKCFDDDTELIVEVPEENNETEGLNALFNEQTRPIIELLKQTDDIQLEDVNLTSIKKSIEAKQNAQKSDTNSQLDISKDTGSNETKITVVILEDEQKTKEAQEAENERKRLQNAMPVWHVKSTVRPLHLRYARVPDKKSKDSKTIDSSVSSHLLKNGEYSNEPIFNEKDLENAQRDQKKRAKFYEQFYTMLNDTIETKKGIKRNHEQTENGSNNDNSNREDSAQGSVIESTA</sequence>
<feature type="domain" description="HTH TFE/IIEalpha-type" evidence="4">
    <location>
        <begin position="12"/>
        <end position="103"/>
    </location>
</feature>
<evidence type="ECO:0000256" key="3">
    <source>
        <dbReference type="SAM" id="MobiDB-lite"/>
    </source>
</evidence>
<dbReference type="GO" id="GO:0006367">
    <property type="term" value="P:transcription initiation at RNA polymerase II promoter"/>
    <property type="evidence" value="ECO:0007669"/>
    <property type="project" value="InterPro"/>
</dbReference>
<dbReference type="GO" id="GO:0005673">
    <property type="term" value="C:transcription factor TFIIE complex"/>
    <property type="evidence" value="ECO:0007669"/>
    <property type="project" value="TreeGrafter"/>
</dbReference>
<proteinExistence type="predicted"/>
<evidence type="ECO:0000313" key="6">
    <source>
        <dbReference type="Proteomes" id="UP000070444"/>
    </source>
</evidence>
<dbReference type="Pfam" id="PF02002">
    <property type="entry name" value="TFIIE_alpha"/>
    <property type="match status" value="1"/>
</dbReference>
<reference evidence="5 6" key="1">
    <citation type="journal article" date="2015" name="Genome Biol. Evol.">
        <title>Phylogenomic analyses indicate that early fungi evolved digesting cell walls of algal ancestors of land plants.</title>
        <authorList>
            <person name="Chang Y."/>
            <person name="Wang S."/>
            <person name="Sekimoto S."/>
            <person name="Aerts A.L."/>
            <person name="Choi C."/>
            <person name="Clum A."/>
            <person name="LaButti K.M."/>
            <person name="Lindquist E.A."/>
            <person name="Yee Ngan C."/>
            <person name="Ohm R.A."/>
            <person name="Salamov A.A."/>
            <person name="Grigoriev I.V."/>
            <person name="Spatafora J.W."/>
            <person name="Berbee M.L."/>
        </authorList>
    </citation>
    <scope>NUCLEOTIDE SEQUENCE [LARGE SCALE GENOMIC DNA]</scope>
    <source>
        <strain evidence="5 6">NRRL 28638</strain>
    </source>
</reference>